<dbReference type="RefSeq" id="WP_071655915.1">
    <property type="nucleotide sequence ID" value="NZ_MLCF01000030.1"/>
</dbReference>
<evidence type="ECO:0000256" key="4">
    <source>
        <dbReference type="ARBA" id="ARBA00022692"/>
    </source>
</evidence>
<dbReference type="PANTHER" id="PTHR30607:SF2">
    <property type="entry name" value="POTASSIUM-TRANSPORTING ATPASE POTASSIUM-BINDING SUBUNIT"/>
    <property type="match status" value="1"/>
</dbReference>
<evidence type="ECO:0000256" key="1">
    <source>
        <dbReference type="ARBA" id="ARBA00022448"/>
    </source>
</evidence>
<name>A0A1J7BHG1_9ACTN</name>
<dbReference type="PANTHER" id="PTHR30607">
    <property type="entry name" value="POTASSIUM-TRANSPORTING ATPASE A CHAIN"/>
    <property type="match status" value="1"/>
</dbReference>
<dbReference type="AlphaFoldDB" id="A0A1J7BHG1"/>
<dbReference type="STRING" id="1428644.BIV57_07495"/>
<evidence type="ECO:0000313" key="11">
    <source>
        <dbReference type="Proteomes" id="UP000243342"/>
    </source>
</evidence>
<feature type="transmembrane region" description="Helical" evidence="9">
    <location>
        <begin position="186"/>
        <end position="205"/>
    </location>
</feature>
<evidence type="ECO:0000256" key="9">
    <source>
        <dbReference type="HAMAP-Rule" id="MF_00275"/>
    </source>
</evidence>
<feature type="transmembrane region" description="Helical" evidence="9">
    <location>
        <begin position="61"/>
        <end position="80"/>
    </location>
</feature>
<comment type="caution">
    <text evidence="10">The sequence shown here is derived from an EMBL/GenBank/DDBJ whole genome shotgun (WGS) entry which is preliminary data.</text>
</comment>
<protein>
    <recommendedName>
        <fullName evidence="9">Potassium-transporting ATPase potassium-binding subunit</fullName>
    </recommendedName>
    <alternativeName>
        <fullName evidence="9">ATP phosphohydrolase [potassium-transporting] A chain</fullName>
    </alternativeName>
    <alternativeName>
        <fullName evidence="9">Potassium-binding and translocating subunit A</fullName>
    </alternativeName>
    <alternativeName>
        <fullName evidence="9">Potassium-translocating ATPase A chain</fullName>
    </alternativeName>
</protein>
<evidence type="ECO:0000313" key="10">
    <source>
        <dbReference type="EMBL" id="OIV38094.1"/>
    </source>
</evidence>
<feature type="transmembrane region" description="Helical" evidence="9">
    <location>
        <begin position="144"/>
        <end position="166"/>
    </location>
</feature>
<dbReference type="HAMAP" id="MF_00275">
    <property type="entry name" value="KdpA"/>
    <property type="match status" value="1"/>
</dbReference>
<dbReference type="OrthoDB" id="9763796at2"/>
<dbReference type="GO" id="GO:0005886">
    <property type="term" value="C:plasma membrane"/>
    <property type="evidence" value="ECO:0007669"/>
    <property type="project" value="UniProtKB-SubCell"/>
</dbReference>
<reference evidence="10 11" key="1">
    <citation type="submission" date="2016-10" db="EMBL/GenBank/DDBJ databases">
        <title>Genome sequence of Streptomyces gilvigriseus MUSC 26.</title>
        <authorList>
            <person name="Lee L.-H."/>
            <person name="Ser H.-L."/>
        </authorList>
    </citation>
    <scope>NUCLEOTIDE SEQUENCE [LARGE SCALE GENOMIC DNA]</scope>
    <source>
        <strain evidence="10 11">MUSC 26</strain>
    </source>
</reference>
<dbReference type="InterPro" id="IPR004623">
    <property type="entry name" value="KdpA"/>
</dbReference>
<keyword evidence="2 9" id="KW-1003">Cell membrane</keyword>
<evidence type="ECO:0000256" key="8">
    <source>
        <dbReference type="ARBA" id="ARBA00023136"/>
    </source>
</evidence>
<feature type="transmembrane region" description="Helical" evidence="9">
    <location>
        <begin position="388"/>
        <end position="406"/>
    </location>
</feature>
<feature type="transmembrane region" description="Helical" evidence="9">
    <location>
        <begin position="493"/>
        <end position="514"/>
    </location>
</feature>
<keyword evidence="1 9" id="KW-0813">Transport</keyword>
<dbReference type="NCBIfam" id="TIGR00680">
    <property type="entry name" value="kdpA"/>
    <property type="match status" value="1"/>
</dbReference>
<comment type="subunit">
    <text evidence="9">The system is composed of three essential subunits: KdpA, KdpB and KdpC.</text>
</comment>
<evidence type="ECO:0000256" key="3">
    <source>
        <dbReference type="ARBA" id="ARBA00022538"/>
    </source>
</evidence>
<proteinExistence type="inferred from homology"/>
<dbReference type="EMBL" id="MLCF01000030">
    <property type="protein sequence ID" value="OIV38094.1"/>
    <property type="molecule type" value="Genomic_DNA"/>
</dbReference>
<comment type="subcellular location">
    <subcellularLocation>
        <location evidence="9">Cell membrane</location>
        <topology evidence="9">Multi-pass membrane protein</topology>
    </subcellularLocation>
</comment>
<sequence>MSPVLAAVLQALFLIALLGVCYVPFGTYMANVYTSRKHLKVEKGLYRLMGVDPDAEQRWPAYLRGVLVFSAASVLFLYLIQRIQSHLPLDRLALGTDGSTGHNLVNVDPQQSFNTAASFVSNTNWQSYSGETTMSHVTQMTGLAVQNFVSAAVGMAVAIALVRGFARYRSGGELGNFWVDLVRGTLRILLPVAVVGALILVAGGVTQSLSMPETVTGLGGEVQHLFTGPIASQEVIKELGTNGGGFFNANSAHPFENPNPFTNIFEIFLILIIPFSLTRTFGKMVGSVKQGYALLGAMGGVWLLFVVLMHVTEFLHPGAAAQAAGAAMEGKESRFGIGGSSLFAVSTTMTSTGAVDSFHSSFTGFGGGIALFDMMLGEVTPGGVGSGLYGMLIIAVITVFIAGLMVGRTPEYLGKKLGSREITMAALYILVTPTVALLFTSISMAMPTARASMANPGMAHGFTEVLYAFTSGANNNGSAFAGLNANTDWYNTAIGIAMLMGRFLPMVFVLALAGSLTEQKPIPASKGTLRTNTPMFAMLAASVVILVCGLTYFPALALGPLAEGFSS</sequence>
<dbReference type="Proteomes" id="UP000243342">
    <property type="component" value="Unassembled WGS sequence"/>
</dbReference>
<keyword evidence="8 9" id="KW-0472">Membrane</keyword>
<feature type="transmembrane region" description="Helical" evidence="9">
    <location>
        <begin position="427"/>
        <end position="446"/>
    </location>
</feature>
<keyword evidence="5 9" id="KW-0630">Potassium</keyword>
<evidence type="ECO:0000256" key="2">
    <source>
        <dbReference type="ARBA" id="ARBA00022475"/>
    </source>
</evidence>
<keyword evidence="6 9" id="KW-1133">Transmembrane helix</keyword>
<feature type="transmembrane region" description="Helical" evidence="9">
    <location>
        <begin position="6"/>
        <end position="30"/>
    </location>
</feature>
<feature type="transmembrane region" description="Helical" evidence="9">
    <location>
        <begin position="292"/>
        <end position="311"/>
    </location>
</feature>
<feature type="transmembrane region" description="Helical" evidence="9">
    <location>
        <begin position="535"/>
        <end position="557"/>
    </location>
</feature>
<evidence type="ECO:0000256" key="5">
    <source>
        <dbReference type="ARBA" id="ARBA00022958"/>
    </source>
</evidence>
<dbReference type="GO" id="GO:0030955">
    <property type="term" value="F:potassium ion binding"/>
    <property type="evidence" value="ECO:0007669"/>
    <property type="project" value="UniProtKB-UniRule"/>
</dbReference>
<dbReference type="GO" id="GO:0008556">
    <property type="term" value="F:P-type potassium transmembrane transporter activity"/>
    <property type="evidence" value="ECO:0007669"/>
    <property type="project" value="InterPro"/>
</dbReference>
<keyword evidence="3 9" id="KW-0633">Potassium transport</keyword>
<dbReference type="PIRSF" id="PIRSF001294">
    <property type="entry name" value="K_ATPaseA"/>
    <property type="match status" value="1"/>
</dbReference>
<evidence type="ECO:0000256" key="6">
    <source>
        <dbReference type="ARBA" id="ARBA00022989"/>
    </source>
</evidence>
<dbReference type="Pfam" id="PF03814">
    <property type="entry name" value="KdpA"/>
    <property type="match status" value="1"/>
</dbReference>
<keyword evidence="4 9" id="KW-0812">Transmembrane</keyword>
<feature type="transmembrane region" description="Helical" evidence="9">
    <location>
        <begin position="261"/>
        <end position="280"/>
    </location>
</feature>
<comment type="similarity">
    <text evidence="9">Belongs to the KdpA family.</text>
</comment>
<evidence type="ECO:0000256" key="7">
    <source>
        <dbReference type="ARBA" id="ARBA00023065"/>
    </source>
</evidence>
<keyword evidence="7 9" id="KW-0406">Ion transport</keyword>
<comment type="function">
    <text evidence="9">Part of the high-affinity ATP-driven potassium transport (or Kdp) system, which catalyzes the hydrolysis of ATP coupled with the electrogenic transport of potassium into the cytoplasm. This subunit binds the extracellular potassium ions and delivers the ions to the membrane domain of KdpB through an intramembrane tunnel.</text>
</comment>
<organism evidence="10 11">
    <name type="scientific">Mangrovactinospora gilvigrisea</name>
    <dbReference type="NCBI Taxonomy" id="1428644"/>
    <lineage>
        <taxon>Bacteria</taxon>
        <taxon>Bacillati</taxon>
        <taxon>Actinomycetota</taxon>
        <taxon>Actinomycetes</taxon>
        <taxon>Kitasatosporales</taxon>
        <taxon>Streptomycetaceae</taxon>
        <taxon>Mangrovactinospora</taxon>
    </lineage>
</organism>
<gene>
    <name evidence="9" type="primary">kdpA</name>
    <name evidence="10" type="ORF">BIV57_07495</name>
</gene>
<accession>A0A1J7BHG1</accession>
<keyword evidence="11" id="KW-1185">Reference proteome</keyword>